<dbReference type="EMBL" id="JQ665880">
    <property type="protein sequence ID" value="AFJ91417.1"/>
    <property type="molecule type" value="Genomic_DNA"/>
</dbReference>
<geneLocation type="plasmid" evidence="1">
    <name>pHRC017</name>
</geneLocation>
<gene>
    <name evidence="1" type="ORF">pHRC017_0294</name>
</gene>
<organism evidence="1">
    <name type="scientific">Rhizobium meliloti</name>
    <name type="common">Ensifer meliloti</name>
    <name type="synonym">Sinorhizobium meliloti</name>
    <dbReference type="NCBI Taxonomy" id="382"/>
    <lineage>
        <taxon>Bacteria</taxon>
        <taxon>Pseudomonadati</taxon>
        <taxon>Pseudomonadota</taxon>
        <taxon>Alphaproteobacteria</taxon>
        <taxon>Hyphomicrobiales</taxon>
        <taxon>Rhizobiaceae</taxon>
        <taxon>Sinorhizobium/Ensifer group</taxon>
        <taxon>Sinorhizobium</taxon>
    </lineage>
</organism>
<proteinExistence type="predicted"/>
<evidence type="ECO:0000313" key="1">
    <source>
        <dbReference type="EMBL" id="AFJ91417.1"/>
    </source>
</evidence>
<accession>I2E1P9</accession>
<name>I2E1P9_RHIML</name>
<reference evidence="1" key="1">
    <citation type="journal article" date="2012" name="Mol. Plant Microbe Interact.">
        <title>Rhizobial plasmids that cause impaired symbiotic nitrogen fixation and enhanced host invasion.</title>
        <authorList>
            <person name="Crook M.B."/>
            <person name="Lindsay D.P."/>
            <person name="Biggs M.B."/>
            <person name="Bentley J.S."/>
            <person name="Price J.C."/>
            <person name="Clement S.C."/>
            <person name="Clement M.J."/>
            <person name="Long S.R."/>
            <person name="Griffitts J.S."/>
        </authorList>
    </citation>
    <scope>NUCLEOTIDE SEQUENCE</scope>
    <source>
        <strain evidence="1">C017</strain>
        <plasmid evidence="1">pHRC017</plasmid>
    </source>
</reference>
<keyword evidence="1" id="KW-0614">Plasmid</keyword>
<sequence>MHAEGVVAWINRRLILSGCFQSRDPDFDDAAQVQCRSADKIAKQKYQVTNWLAYNESVRQRGDLTIWVKDEALSLWTARRVVSRNTRIWRLRCA</sequence>
<protein>
    <submittedName>
        <fullName evidence="1">IS4 family transposase</fullName>
    </submittedName>
</protein>
<dbReference type="AlphaFoldDB" id="I2E1P9"/>